<evidence type="ECO:0000256" key="2">
    <source>
        <dbReference type="ARBA" id="ARBA00010393"/>
    </source>
</evidence>
<dbReference type="SUPFAM" id="SSF52540">
    <property type="entry name" value="P-loop containing nucleoside triphosphate hydrolases"/>
    <property type="match status" value="1"/>
</dbReference>
<evidence type="ECO:0000259" key="8">
    <source>
        <dbReference type="Pfam" id="PF02562"/>
    </source>
</evidence>
<dbReference type="PANTHER" id="PTHR30473:SF1">
    <property type="entry name" value="PHOH-LIKE PROTEIN"/>
    <property type="match status" value="1"/>
</dbReference>
<accession>A0A6J5LYA5</accession>
<dbReference type="InterPro" id="IPR051451">
    <property type="entry name" value="PhoH2-like"/>
</dbReference>
<keyword evidence="5" id="KW-0067">ATP-binding</keyword>
<feature type="domain" description="PhoH-like protein" evidence="8">
    <location>
        <begin position="38"/>
        <end position="244"/>
    </location>
</feature>
<sequence length="246" mass="27942">MSRQRAAKSQRRKDTMTHQENTIRFDQAKPIKQKPIDIVPRTRNQERLVLALQHDDQSIVVTAGPAGTGKTYLAMLAAVKAFREGDCKRIVLTRPAVGVEDEKHGFLPGDLNQKMDPWVRPLTDILREYYRQQDIAEMMEEQKIEIAPLAFMRGRTFKDSFIIADEMQNATPSQVKMLMTRIGEGSKIVITGDVEQADRNRGNNGLMDLCSRLEEGGVKGIAVCHLDNKDIQRHRIIDSVLRLYAD</sequence>
<reference evidence="9" key="1">
    <citation type="submission" date="2020-04" db="EMBL/GenBank/DDBJ databases">
        <authorList>
            <person name="Chiriac C."/>
            <person name="Salcher M."/>
            <person name="Ghai R."/>
            <person name="Kavagutti S V."/>
        </authorList>
    </citation>
    <scope>NUCLEOTIDE SEQUENCE</scope>
</reference>
<dbReference type="Pfam" id="PF02562">
    <property type="entry name" value="PhoH"/>
    <property type="match status" value="1"/>
</dbReference>
<dbReference type="InterPro" id="IPR027417">
    <property type="entry name" value="P-loop_NTPase"/>
</dbReference>
<evidence type="ECO:0000256" key="6">
    <source>
        <dbReference type="ARBA" id="ARBA00039970"/>
    </source>
</evidence>
<dbReference type="PANTHER" id="PTHR30473">
    <property type="entry name" value="PROTEIN PHOH"/>
    <property type="match status" value="1"/>
</dbReference>
<dbReference type="InterPro" id="IPR003714">
    <property type="entry name" value="PhoH"/>
</dbReference>
<organism evidence="9">
    <name type="scientific">uncultured Caudovirales phage</name>
    <dbReference type="NCBI Taxonomy" id="2100421"/>
    <lineage>
        <taxon>Viruses</taxon>
        <taxon>Duplodnaviria</taxon>
        <taxon>Heunggongvirae</taxon>
        <taxon>Uroviricota</taxon>
        <taxon>Caudoviricetes</taxon>
        <taxon>Peduoviridae</taxon>
        <taxon>Maltschvirus</taxon>
        <taxon>Maltschvirus maltsch</taxon>
    </lineage>
</organism>
<proteinExistence type="inferred from homology"/>
<keyword evidence="4" id="KW-0547">Nucleotide-binding</keyword>
<evidence type="ECO:0000256" key="1">
    <source>
        <dbReference type="ARBA" id="ARBA00004496"/>
    </source>
</evidence>
<dbReference type="GO" id="GO:0005524">
    <property type="term" value="F:ATP binding"/>
    <property type="evidence" value="ECO:0007669"/>
    <property type="project" value="UniProtKB-KW"/>
</dbReference>
<name>A0A6J5LYA5_9CAUD</name>
<protein>
    <recommendedName>
        <fullName evidence="6">PhoH-like protein</fullName>
    </recommendedName>
</protein>
<comment type="similarity">
    <text evidence="2">Belongs to the PhoH family.</text>
</comment>
<evidence type="ECO:0000313" key="9">
    <source>
        <dbReference type="EMBL" id="CAB4137720.1"/>
    </source>
</evidence>
<feature type="region of interest" description="Disordered" evidence="7">
    <location>
        <begin position="1"/>
        <end position="22"/>
    </location>
</feature>
<gene>
    <name evidence="9" type="ORF">UFOVP328_61</name>
</gene>
<keyword evidence="3" id="KW-0963">Cytoplasm</keyword>
<evidence type="ECO:0000256" key="7">
    <source>
        <dbReference type="SAM" id="MobiDB-lite"/>
    </source>
</evidence>
<dbReference type="Gene3D" id="3.40.50.300">
    <property type="entry name" value="P-loop containing nucleotide triphosphate hydrolases"/>
    <property type="match status" value="1"/>
</dbReference>
<feature type="compositionally biased region" description="Basic residues" evidence="7">
    <location>
        <begin position="1"/>
        <end position="11"/>
    </location>
</feature>
<feature type="compositionally biased region" description="Basic and acidic residues" evidence="7">
    <location>
        <begin position="12"/>
        <end position="22"/>
    </location>
</feature>
<evidence type="ECO:0000256" key="4">
    <source>
        <dbReference type="ARBA" id="ARBA00022741"/>
    </source>
</evidence>
<dbReference type="EMBL" id="LR796341">
    <property type="protein sequence ID" value="CAB4137720.1"/>
    <property type="molecule type" value="Genomic_DNA"/>
</dbReference>
<evidence type="ECO:0000256" key="5">
    <source>
        <dbReference type="ARBA" id="ARBA00022840"/>
    </source>
</evidence>
<comment type="subcellular location">
    <subcellularLocation>
        <location evidence="1">Cytoplasm</location>
    </subcellularLocation>
</comment>
<evidence type="ECO:0000256" key="3">
    <source>
        <dbReference type="ARBA" id="ARBA00022490"/>
    </source>
</evidence>